<accession>A0A671VXG5</accession>
<dbReference type="GeneTree" id="ENSGT00390000009916"/>
<reference evidence="1" key="2">
    <citation type="submission" date="2025-08" db="UniProtKB">
        <authorList>
            <consortium name="Ensembl"/>
        </authorList>
    </citation>
    <scope>IDENTIFICATION</scope>
</reference>
<keyword evidence="2" id="KW-1185">Reference proteome</keyword>
<reference evidence="1" key="3">
    <citation type="submission" date="2025-09" db="UniProtKB">
        <authorList>
            <consortium name="Ensembl"/>
        </authorList>
    </citation>
    <scope>IDENTIFICATION</scope>
</reference>
<dbReference type="FunCoup" id="A0A671VXG5">
    <property type="interactions" value="930"/>
</dbReference>
<organism evidence="1 2">
    <name type="scientific">Sparus aurata</name>
    <name type="common">Gilthead sea bream</name>
    <dbReference type="NCBI Taxonomy" id="8175"/>
    <lineage>
        <taxon>Eukaryota</taxon>
        <taxon>Metazoa</taxon>
        <taxon>Chordata</taxon>
        <taxon>Craniata</taxon>
        <taxon>Vertebrata</taxon>
        <taxon>Euteleostomi</taxon>
        <taxon>Actinopterygii</taxon>
        <taxon>Neopterygii</taxon>
        <taxon>Teleostei</taxon>
        <taxon>Neoteleostei</taxon>
        <taxon>Acanthomorphata</taxon>
        <taxon>Eupercaria</taxon>
        <taxon>Spariformes</taxon>
        <taxon>Sparidae</taxon>
        <taxon>Sparus</taxon>
    </lineage>
</organism>
<dbReference type="OrthoDB" id="9933945at2759"/>
<dbReference type="PANTHER" id="PTHR36292">
    <property type="entry name" value="UPF0575 PROTEIN C19ORF67"/>
    <property type="match status" value="1"/>
</dbReference>
<sequence length="327" mass="36548">MTEVEDMSCEELDCMDSLQNAGQGEVEESLLLLANVALAPPCGDEAACACDSEACSSVVEGSLQSMQLQLQFLMSKADDLQDCLVSGQGHLEKEALASAVPEFIYTCQPFFNHLESTARCTVSQLTLPFDMYTQLLDLSQQLCDRLQQLVITYASYNVLCLDETEPNSVSHFCIGQFHLGPLRLTTFLYCKPTPYLARVDTGIYKCMRWNVDRLGDEQQADVERGGESETETVGDTEFYFLCCEDIPITEADDKSQDVPHCSVVRLWSIGQWVQVKPDPESEDIYDWVLCDIPQASYERLLLLGSDEPSSCKATDFLQQLLLSQQTE</sequence>
<dbReference type="GeneID" id="115580595"/>
<dbReference type="CTD" id="127518619"/>
<name>A0A671VXG5_SPAAU</name>
<dbReference type="InterPro" id="IPR021748">
    <property type="entry name" value="DUF3314"/>
</dbReference>
<gene>
    <name evidence="1" type="primary">c1h19orf67</name>
</gene>
<dbReference type="Pfam" id="PF11771">
    <property type="entry name" value="DUF3314"/>
    <property type="match status" value="1"/>
</dbReference>
<dbReference type="OMA" id="WHLETIP"/>
<proteinExistence type="predicted"/>
<protein>
    <submittedName>
        <fullName evidence="1">Si:ch211-214c7.5</fullName>
    </submittedName>
</protein>
<dbReference type="RefSeq" id="XP_030270991.1">
    <property type="nucleotide sequence ID" value="XM_030415131.1"/>
</dbReference>
<dbReference type="InParanoid" id="A0A671VXG5"/>
<dbReference type="PANTHER" id="PTHR36292:SF1">
    <property type="entry name" value="UPF0575 PROTEIN C19ORF67"/>
    <property type="match status" value="1"/>
</dbReference>
<dbReference type="Proteomes" id="UP000472265">
    <property type="component" value="Chromosome 1"/>
</dbReference>
<dbReference type="Ensembl" id="ENSSAUT00010033293.1">
    <property type="protein sequence ID" value="ENSSAUP00010031588.1"/>
    <property type="gene ID" value="ENSSAUG00010013495.1"/>
</dbReference>
<evidence type="ECO:0000313" key="1">
    <source>
        <dbReference type="Ensembl" id="ENSSAUP00010031588.1"/>
    </source>
</evidence>
<dbReference type="AlphaFoldDB" id="A0A671VXG5"/>
<reference evidence="1" key="1">
    <citation type="submission" date="2021-04" db="EMBL/GenBank/DDBJ databases">
        <authorList>
            <consortium name="Wellcome Sanger Institute Data Sharing"/>
        </authorList>
    </citation>
    <scope>NUCLEOTIDE SEQUENCE [LARGE SCALE GENOMIC DNA]</scope>
</reference>
<evidence type="ECO:0000313" key="2">
    <source>
        <dbReference type="Proteomes" id="UP000472265"/>
    </source>
</evidence>